<feature type="compositionally biased region" description="Basic and acidic residues" evidence="1">
    <location>
        <begin position="18"/>
        <end position="43"/>
    </location>
</feature>
<dbReference type="GO" id="GO:0004386">
    <property type="term" value="F:helicase activity"/>
    <property type="evidence" value="ECO:0007669"/>
    <property type="project" value="UniProtKB-KW"/>
</dbReference>
<protein>
    <submittedName>
        <fullName evidence="2">Putative ATP-dependent RNA helicase DHR1</fullName>
    </submittedName>
</protein>
<name>A0A5B0QUH0_PUCGR</name>
<keyword evidence="2" id="KW-0547">Nucleotide-binding</keyword>
<sequence>MGFSRPRYNQKARSHRSAPQDEQKQKTEVDYSRVEAVVDHEELGSSSKPKTMSAVNQETEDRGSMSKKKRKRFDAYVQKKLKKERRNELIQELESVYFAIKFQTIP</sequence>
<evidence type="ECO:0000313" key="2">
    <source>
        <dbReference type="EMBL" id="KAA1116849.1"/>
    </source>
</evidence>
<keyword evidence="2" id="KW-0067">ATP-binding</keyword>
<dbReference type="AlphaFoldDB" id="A0A5B0QUH0"/>
<keyword evidence="2" id="KW-0347">Helicase</keyword>
<dbReference type="EMBL" id="VDEP01000270">
    <property type="protein sequence ID" value="KAA1116849.1"/>
    <property type="molecule type" value="Genomic_DNA"/>
</dbReference>
<reference evidence="2 3" key="1">
    <citation type="submission" date="2019-05" db="EMBL/GenBank/DDBJ databases">
        <title>Emergence of the Ug99 lineage of the wheat stem rust pathogen through somatic hybridization.</title>
        <authorList>
            <person name="Li F."/>
            <person name="Upadhyaya N.M."/>
            <person name="Sperschneider J."/>
            <person name="Matny O."/>
            <person name="Nguyen-Phuc H."/>
            <person name="Mago R."/>
            <person name="Raley C."/>
            <person name="Miller M.E."/>
            <person name="Silverstein K.A.T."/>
            <person name="Henningsen E."/>
            <person name="Hirsch C.D."/>
            <person name="Visser B."/>
            <person name="Pretorius Z.A."/>
            <person name="Steffenson B.J."/>
            <person name="Schwessinger B."/>
            <person name="Dodds P.N."/>
            <person name="Figueroa M."/>
        </authorList>
    </citation>
    <scope>NUCLEOTIDE SEQUENCE [LARGE SCALE GENOMIC DNA]</scope>
    <source>
        <strain evidence="2 3">Ug99</strain>
    </source>
</reference>
<evidence type="ECO:0000313" key="3">
    <source>
        <dbReference type="Proteomes" id="UP000325313"/>
    </source>
</evidence>
<accession>A0A5B0QUH0</accession>
<evidence type="ECO:0000256" key="1">
    <source>
        <dbReference type="SAM" id="MobiDB-lite"/>
    </source>
</evidence>
<comment type="caution">
    <text evidence="2">The sequence shown here is derived from an EMBL/GenBank/DDBJ whole genome shotgun (WGS) entry which is preliminary data.</text>
</comment>
<feature type="region of interest" description="Disordered" evidence="1">
    <location>
        <begin position="1"/>
        <end position="71"/>
    </location>
</feature>
<proteinExistence type="predicted"/>
<gene>
    <name evidence="2" type="primary">ECM16_3</name>
    <name evidence="2" type="ORF">PGTUg99_026812</name>
</gene>
<keyword evidence="2" id="KW-0378">Hydrolase</keyword>
<feature type="compositionally biased region" description="Polar residues" evidence="1">
    <location>
        <begin position="44"/>
        <end position="57"/>
    </location>
</feature>
<organism evidence="2 3">
    <name type="scientific">Puccinia graminis f. sp. tritici</name>
    <dbReference type="NCBI Taxonomy" id="56615"/>
    <lineage>
        <taxon>Eukaryota</taxon>
        <taxon>Fungi</taxon>
        <taxon>Dikarya</taxon>
        <taxon>Basidiomycota</taxon>
        <taxon>Pucciniomycotina</taxon>
        <taxon>Pucciniomycetes</taxon>
        <taxon>Pucciniales</taxon>
        <taxon>Pucciniaceae</taxon>
        <taxon>Puccinia</taxon>
    </lineage>
</organism>
<dbReference type="Proteomes" id="UP000325313">
    <property type="component" value="Unassembled WGS sequence"/>
</dbReference>